<dbReference type="AlphaFoldDB" id="X1N7F5"/>
<protein>
    <submittedName>
        <fullName evidence="1">Uncharacterized protein</fullName>
    </submittedName>
</protein>
<sequence>MTTKRQDVGRFQIIDFPKAGIIITGRRVDDTYSIGWANDKGNRSRHFTSDELIVWLELVIGPIKEADSND</sequence>
<organism evidence="1">
    <name type="scientific">marine sediment metagenome</name>
    <dbReference type="NCBI Taxonomy" id="412755"/>
    <lineage>
        <taxon>unclassified sequences</taxon>
        <taxon>metagenomes</taxon>
        <taxon>ecological metagenomes</taxon>
    </lineage>
</organism>
<proteinExistence type="predicted"/>
<accession>X1N7F5</accession>
<dbReference type="EMBL" id="BARV01004016">
    <property type="protein sequence ID" value="GAI14554.1"/>
    <property type="molecule type" value="Genomic_DNA"/>
</dbReference>
<comment type="caution">
    <text evidence="1">The sequence shown here is derived from an EMBL/GenBank/DDBJ whole genome shotgun (WGS) entry which is preliminary data.</text>
</comment>
<name>X1N7F5_9ZZZZ</name>
<gene>
    <name evidence="1" type="ORF">S06H3_09216</name>
</gene>
<reference evidence="1" key="1">
    <citation type="journal article" date="2014" name="Front. Microbiol.">
        <title>High frequency of phylogenetically diverse reductive dehalogenase-homologous genes in deep subseafloor sedimentary metagenomes.</title>
        <authorList>
            <person name="Kawai M."/>
            <person name="Futagami T."/>
            <person name="Toyoda A."/>
            <person name="Takaki Y."/>
            <person name="Nishi S."/>
            <person name="Hori S."/>
            <person name="Arai W."/>
            <person name="Tsubouchi T."/>
            <person name="Morono Y."/>
            <person name="Uchiyama I."/>
            <person name="Ito T."/>
            <person name="Fujiyama A."/>
            <person name="Inagaki F."/>
            <person name="Takami H."/>
        </authorList>
    </citation>
    <scope>NUCLEOTIDE SEQUENCE</scope>
    <source>
        <strain evidence="1">Expedition CK06-06</strain>
    </source>
</reference>
<evidence type="ECO:0000313" key="1">
    <source>
        <dbReference type="EMBL" id="GAI14554.1"/>
    </source>
</evidence>